<comment type="subcellular location">
    <subcellularLocation>
        <location evidence="1">Nucleus</location>
        <location evidence="1">Nucleolus</location>
    </subcellularLocation>
</comment>
<sequence>WRWGTAGSCLESGSKSPVSISSPAASSFVALVISTTKKKPLIIPKDWSDAASSVSCSSLQRPVALVCGPKDSGKSTFSRNLVKVLLLQRYKRVAYLDIDVGQPEFTLPGFLSLTVVDRSILDQDWSAPCLMTPERCFFYGDDSSKRDPKAYLQFVYTLFDYYQLNFCKSSENKTALPLVINTPGWVKGIGYHVLVDVLRYVSPSHVVKINIYDYNKNLPAGLFWLDGYHDEIPHLMEIQSAYRVSYKRSAAEKHDRRLMRDARIIAYFKQCIKGKEVDTNKELSYELASLVPYEVPISSLTISHLHCQIPSSELFYSLNASIVGLGISSEVFEDLPLCVGLGIVRGIDTERGILYVITPVAENVVEKVDLLWQGFIQLPTSLLEVKDYRSPYLSPYVLAST</sequence>
<evidence type="ECO:0000313" key="13">
    <source>
        <dbReference type="Proteomes" id="UP000824890"/>
    </source>
</evidence>
<name>A0ABQ7XYT8_BRANA</name>
<keyword evidence="7" id="KW-0067">ATP-binding</keyword>
<reference evidence="12 13" key="1">
    <citation type="submission" date="2021-05" db="EMBL/GenBank/DDBJ databases">
        <title>Genome Assembly of Synthetic Allotetraploid Brassica napus Reveals Homoeologous Exchanges between Subgenomes.</title>
        <authorList>
            <person name="Davis J.T."/>
        </authorList>
    </citation>
    <scope>NUCLEOTIDE SEQUENCE [LARGE SCALE GENOMIC DNA]</scope>
    <source>
        <strain evidence="13">cv. Da-Ae</strain>
        <tissue evidence="12">Seedling</tissue>
    </source>
</reference>
<dbReference type="Pfam" id="PF25467">
    <property type="entry name" value="NOL9_C"/>
    <property type="match status" value="1"/>
</dbReference>
<dbReference type="Proteomes" id="UP000824890">
    <property type="component" value="Unassembled WGS sequence"/>
</dbReference>
<evidence type="ECO:0000256" key="5">
    <source>
        <dbReference type="ARBA" id="ARBA00022741"/>
    </source>
</evidence>
<keyword evidence="3" id="KW-0698">rRNA processing</keyword>
<keyword evidence="6" id="KW-0418">Kinase</keyword>
<dbReference type="SUPFAM" id="SSF52540">
    <property type="entry name" value="P-loop containing nucleoside triphosphate hydrolases"/>
    <property type="match status" value="1"/>
</dbReference>
<dbReference type="PANTHER" id="PTHR12755:SF3">
    <property type="entry name" value="POLYNUCLEOTIDE 5'-HYDROXYL-KINASE NOL9"/>
    <property type="match status" value="1"/>
</dbReference>
<dbReference type="Gene3D" id="3.40.50.300">
    <property type="entry name" value="P-loop containing nucleotide triphosphate hydrolases"/>
    <property type="match status" value="1"/>
</dbReference>
<evidence type="ECO:0000256" key="1">
    <source>
        <dbReference type="ARBA" id="ARBA00004604"/>
    </source>
</evidence>
<organism evidence="12 13">
    <name type="scientific">Brassica napus</name>
    <name type="common">Rape</name>
    <dbReference type="NCBI Taxonomy" id="3708"/>
    <lineage>
        <taxon>Eukaryota</taxon>
        <taxon>Viridiplantae</taxon>
        <taxon>Streptophyta</taxon>
        <taxon>Embryophyta</taxon>
        <taxon>Tracheophyta</taxon>
        <taxon>Spermatophyta</taxon>
        <taxon>Magnoliopsida</taxon>
        <taxon>eudicotyledons</taxon>
        <taxon>Gunneridae</taxon>
        <taxon>Pentapetalae</taxon>
        <taxon>rosids</taxon>
        <taxon>malvids</taxon>
        <taxon>Brassicales</taxon>
        <taxon>Brassicaceae</taxon>
        <taxon>Brassiceae</taxon>
        <taxon>Brassica</taxon>
    </lineage>
</organism>
<dbReference type="Pfam" id="PF16575">
    <property type="entry name" value="CLP1_P"/>
    <property type="match status" value="1"/>
</dbReference>
<evidence type="ECO:0000256" key="2">
    <source>
        <dbReference type="ARBA" id="ARBA00011003"/>
    </source>
</evidence>
<evidence type="ECO:0000256" key="7">
    <source>
        <dbReference type="ARBA" id="ARBA00022840"/>
    </source>
</evidence>
<gene>
    <name evidence="12" type="ORF">HID58_089370</name>
</gene>
<evidence type="ECO:0000256" key="9">
    <source>
        <dbReference type="SAM" id="MobiDB-lite"/>
    </source>
</evidence>
<keyword evidence="8" id="KW-0539">Nucleus</keyword>
<comment type="similarity">
    <text evidence="2">Belongs to the Clp1 family. NOL9/GRC3 subfamily.</text>
</comment>
<evidence type="ECO:0000256" key="3">
    <source>
        <dbReference type="ARBA" id="ARBA00022552"/>
    </source>
</evidence>
<keyword evidence="4" id="KW-0808">Transferase</keyword>
<dbReference type="EMBL" id="JAGKQM010000019">
    <property type="protein sequence ID" value="KAH0861109.1"/>
    <property type="molecule type" value="Genomic_DNA"/>
</dbReference>
<feature type="domain" description="NOL9 C-terminal" evidence="11">
    <location>
        <begin position="289"/>
        <end position="379"/>
    </location>
</feature>
<keyword evidence="5" id="KW-0547">Nucleotide-binding</keyword>
<evidence type="ECO:0000259" key="11">
    <source>
        <dbReference type="Pfam" id="PF25467"/>
    </source>
</evidence>
<evidence type="ECO:0000256" key="8">
    <source>
        <dbReference type="ARBA" id="ARBA00023242"/>
    </source>
</evidence>
<protein>
    <submittedName>
        <fullName evidence="12">Uncharacterized protein</fullName>
    </submittedName>
</protein>
<feature type="domain" description="Clp1 P-loop" evidence="10">
    <location>
        <begin position="68"/>
        <end position="269"/>
    </location>
</feature>
<dbReference type="PANTHER" id="PTHR12755">
    <property type="entry name" value="CLEAVAGE/POLYADENYLATION FACTOR IA SUBUNIT CLP1P"/>
    <property type="match status" value="1"/>
</dbReference>
<evidence type="ECO:0000256" key="6">
    <source>
        <dbReference type="ARBA" id="ARBA00022777"/>
    </source>
</evidence>
<evidence type="ECO:0000256" key="4">
    <source>
        <dbReference type="ARBA" id="ARBA00022679"/>
    </source>
</evidence>
<evidence type="ECO:0000259" key="10">
    <source>
        <dbReference type="Pfam" id="PF16575"/>
    </source>
</evidence>
<accession>A0ABQ7XYT8</accession>
<feature type="compositionally biased region" description="Low complexity" evidence="9">
    <location>
        <begin position="12"/>
        <end position="21"/>
    </location>
</feature>
<comment type="caution">
    <text evidence="12">The sequence shown here is derived from an EMBL/GenBank/DDBJ whole genome shotgun (WGS) entry which is preliminary data.</text>
</comment>
<evidence type="ECO:0000313" key="12">
    <source>
        <dbReference type="EMBL" id="KAH0861109.1"/>
    </source>
</evidence>
<dbReference type="InterPro" id="IPR057570">
    <property type="entry name" value="NOL9_C"/>
</dbReference>
<keyword evidence="13" id="KW-1185">Reference proteome</keyword>
<dbReference type="InterPro" id="IPR032319">
    <property type="entry name" value="CLP1_P"/>
</dbReference>
<feature type="region of interest" description="Disordered" evidence="9">
    <location>
        <begin position="1"/>
        <end position="21"/>
    </location>
</feature>
<feature type="non-terminal residue" evidence="12">
    <location>
        <position position="1"/>
    </location>
</feature>
<dbReference type="InterPro" id="IPR027417">
    <property type="entry name" value="P-loop_NTPase"/>
</dbReference>
<dbReference type="CDD" id="cd01983">
    <property type="entry name" value="SIMIBI"/>
    <property type="match status" value="1"/>
</dbReference>
<dbReference type="InterPro" id="IPR045116">
    <property type="entry name" value="Clp1/Grc3"/>
</dbReference>
<proteinExistence type="inferred from homology"/>